<dbReference type="AlphaFoldDB" id="G6Y2U5"/>
<organism evidence="1 2">
    <name type="scientific">Mesorhizobium amorphae CCNWGS0123</name>
    <dbReference type="NCBI Taxonomy" id="1082933"/>
    <lineage>
        <taxon>Bacteria</taxon>
        <taxon>Pseudomonadati</taxon>
        <taxon>Pseudomonadota</taxon>
        <taxon>Alphaproteobacteria</taxon>
        <taxon>Hyphomicrobiales</taxon>
        <taxon>Phyllobacteriaceae</taxon>
        <taxon>Mesorhizobium</taxon>
    </lineage>
</organism>
<proteinExistence type="predicted"/>
<protein>
    <submittedName>
        <fullName evidence="1">Transposase</fullName>
    </submittedName>
</protein>
<dbReference type="EMBL" id="AGSN01000015">
    <property type="protein sequence ID" value="EHH13922.1"/>
    <property type="molecule type" value="Genomic_DNA"/>
</dbReference>
<gene>
    <name evidence="1" type="ORF">MEA186_01306</name>
</gene>
<keyword evidence="2" id="KW-1185">Reference proteome</keyword>
<sequence length="152" mass="16898">MRRGGDRRLEETSPEELEECFWRAKDDLGLDHCEARSWHGWHRHMSLCMAALAFLSTLSADLRRSAWSKPNERSSKEPIAAMVALATTTSARSHHLSLQTAWTCATCSTSPSGGVNTKGCRFAFWGLPEKSLAQTGLFWCTCRISTGCCTVE</sequence>
<dbReference type="Proteomes" id="UP000002949">
    <property type="component" value="Unassembled WGS sequence"/>
</dbReference>
<name>G6Y2U5_9HYPH</name>
<dbReference type="OrthoDB" id="583339at2"/>
<evidence type="ECO:0000313" key="2">
    <source>
        <dbReference type="Proteomes" id="UP000002949"/>
    </source>
</evidence>
<dbReference type="eggNOG" id="COG5659">
    <property type="taxonomic scope" value="Bacteria"/>
</dbReference>
<evidence type="ECO:0000313" key="1">
    <source>
        <dbReference type="EMBL" id="EHH13922.1"/>
    </source>
</evidence>
<reference evidence="1 2" key="1">
    <citation type="journal article" date="2012" name="J. Bacteriol.">
        <title>Draft Genome Sequence of Plant Growth-Promoting Rhizobium Mesorhizobium amorphae, Isolated from Zinc-Lead Mine Tailings.</title>
        <authorList>
            <person name="Hao X."/>
            <person name="Lin Y."/>
            <person name="Johnstone L."/>
            <person name="Baltrus D.A."/>
            <person name="Miller S.J."/>
            <person name="Wei G."/>
            <person name="Rensing C."/>
        </authorList>
    </citation>
    <scope>NUCLEOTIDE SEQUENCE [LARGE SCALE GENOMIC DNA]</scope>
    <source>
        <strain evidence="1 2">CCNWGS0123</strain>
    </source>
</reference>
<accession>G6Y2U5</accession>